<protein>
    <submittedName>
        <fullName evidence="3">Uncharacterized protein</fullName>
    </submittedName>
</protein>
<feature type="compositionally biased region" description="Low complexity" evidence="2">
    <location>
        <begin position="135"/>
        <end position="145"/>
    </location>
</feature>
<evidence type="ECO:0000256" key="1">
    <source>
        <dbReference type="SAM" id="Coils"/>
    </source>
</evidence>
<evidence type="ECO:0000313" key="4">
    <source>
        <dbReference type="Proteomes" id="UP000801492"/>
    </source>
</evidence>
<keyword evidence="4" id="KW-1185">Reference proteome</keyword>
<name>A0A8K0D2G0_IGNLU</name>
<dbReference type="EMBL" id="VTPC01005628">
    <property type="protein sequence ID" value="KAF2895836.1"/>
    <property type="molecule type" value="Genomic_DNA"/>
</dbReference>
<feature type="region of interest" description="Disordered" evidence="2">
    <location>
        <begin position="122"/>
        <end position="165"/>
    </location>
</feature>
<accession>A0A8K0D2G0</accession>
<feature type="coiled-coil region" evidence="1">
    <location>
        <begin position="170"/>
        <end position="197"/>
    </location>
</feature>
<feature type="non-terminal residue" evidence="3">
    <location>
        <position position="481"/>
    </location>
</feature>
<organism evidence="3 4">
    <name type="scientific">Ignelater luminosus</name>
    <name type="common">Cucubano</name>
    <name type="synonym">Pyrophorus luminosus</name>
    <dbReference type="NCBI Taxonomy" id="2038154"/>
    <lineage>
        <taxon>Eukaryota</taxon>
        <taxon>Metazoa</taxon>
        <taxon>Ecdysozoa</taxon>
        <taxon>Arthropoda</taxon>
        <taxon>Hexapoda</taxon>
        <taxon>Insecta</taxon>
        <taxon>Pterygota</taxon>
        <taxon>Neoptera</taxon>
        <taxon>Endopterygota</taxon>
        <taxon>Coleoptera</taxon>
        <taxon>Polyphaga</taxon>
        <taxon>Elateriformia</taxon>
        <taxon>Elateroidea</taxon>
        <taxon>Elateridae</taxon>
        <taxon>Agrypninae</taxon>
        <taxon>Pyrophorini</taxon>
        <taxon>Ignelater</taxon>
    </lineage>
</organism>
<evidence type="ECO:0000313" key="3">
    <source>
        <dbReference type="EMBL" id="KAF2895836.1"/>
    </source>
</evidence>
<keyword evidence="1" id="KW-0175">Coiled coil</keyword>
<gene>
    <name evidence="3" type="ORF">ILUMI_10345</name>
</gene>
<evidence type="ECO:0000256" key="2">
    <source>
        <dbReference type="SAM" id="MobiDB-lite"/>
    </source>
</evidence>
<reference evidence="3" key="1">
    <citation type="submission" date="2019-08" db="EMBL/GenBank/DDBJ databases">
        <title>The genome of the North American firefly Photinus pyralis.</title>
        <authorList>
            <consortium name="Photinus pyralis genome working group"/>
            <person name="Fallon T.R."/>
            <person name="Sander Lower S.E."/>
            <person name="Weng J.-K."/>
        </authorList>
    </citation>
    <scope>NUCLEOTIDE SEQUENCE</scope>
    <source>
        <strain evidence="3">TRF0915ILg1</strain>
        <tissue evidence="3">Whole body</tissue>
    </source>
</reference>
<proteinExistence type="predicted"/>
<sequence length="481" mass="54403">MDNSIRQKSKRQGILHSRGALIKGATSKPQNVQVIKHFEPSKSIHEITELPYLVTEDDDDELISAHTKFHPSRHVTRQNTTVPSKNQNKITKAKTRLIGKIEYSVLPNDDCNKQKNIVLNKNKGKKNFKLHNKRSSSVASSQSSSETKHPFKKPRPSQPTSKSSAKIDSILNLKNGVNQLNSKLDELENQVHVTIKKKYDKYSDRFVEKTISRDKKCTFDKETNPQKPYSFVTASYIKSLKDEIESARISSKELHKSAQSLRAEISRFRNSAEYVNSKAYGWKSYADTSATKYQKENVSGTLGSLTKQTQYPLTQDAKLQVLGFNSLVNNSDKKCEFRCSGTQYETVISSGSSSTTENQITVLLNTKSNEFQNAEKGKELVTLFHKETPSKNDNKSEDNEFTLTISVNTDNENESRLERRLKYDEIKEELKTYSPCLSEKLSKISNKDKDNENLNTGALSKPNISSYLETIGQPIGKIITV</sequence>
<feature type="compositionally biased region" description="Basic residues" evidence="2">
    <location>
        <begin position="122"/>
        <end position="134"/>
    </location>
</feature>
<comment type="caution">
    <text evidence="3">The sequence shown here is derived from an EMBL/GenBank/DDBJ whole genome shotgun (WGS) entry which is preliminary data.</text>
</comment>
<dbReference type="AlphaFoldDB" id="A0A8K0D2G0"/>
<dbReference type="Proteomes" id="UP000801492">
    <property type="component" value="Unassembled WGS sequence"/>
</dbReference>
<dbReference type="OrthoDB" id="10669399at2759"/>